<dbReference type="GO" id="GO:0030896">
    <property type="term" value="C:checkpoint clamp complex"/>
    <property type="evidence" value="ECO:0007669"/>
    <property type="project" value="InterPro"/>
</dbReference>
<dbReference type="Pfam" id="PF04005">
    <property type="entry name" value="Hus1"/>
    <property type="match status" value="1"/>
</dbReference>
<feature type="domain" description="Phosphatidic acid phosphatase type 2/haloperoxidase" evidence="4">
    <location>
        <begin position="313"/>
        <end position="430"/>
    </location>
</feature>
<dbReference type="InterPro" id="IPR000326">
    <property type="entry name" value="PAP2/HPO"/>
</dbReference>
<dbReference type="GO" id="GO:0000724">
    <property type="term" value="P:double-strand break repair via homologous recombination"/>
    <property type="evidence" value="ECO:0007669"/>
    <property type="project" value="TreeGrafter"/>
</dbReference>
<dbReference type="GO" id="GO:0006289">
    <property type="term" value="P:nucleotide-excision repair"/>
    <property type="evidence" value="ECO:0007669"/>
    <property type="project" value="TreeGrafter"/>
</dbReference>
<keyword evidence="2" id="KW-0539">Nucleus</keyword>
<dbReference type="SMART" id="SM00014">
    <property type="entry name" value="acidPPc"/>
    <property type="match status" value="1"/>
</dbReference>
<feature type="region of interest" description="Disordered" evidence="3">
    <location>
        <begin position="336"/>
        <end position="358"/>
    </location>
</feature>
<proteinExistence type="predicted"/>
<keyword evidence="6" id="KW-1185">Reference proteome</keyword>
<dbReference type="InterPro" id="IPR036938">
    <property type="entry name" value="PAP2/HPO_sf"/>
</dbReference>
<evidence type="ECO:0000256" key="2">
    <source>
        <dbReference type="ARBA" id="ARBA00023242"/>
    </source>
</evidence>
<reference evidence="5" key="1">
    <citation type="submission" date="2023-10" db="EMBL/GenBank/DDBJ databases">
        <authorList>
            <person name="Noh H."/>
        </authorList>
    </citation>
    <scope>NUCLEOTIDE SEQUENCE</scope>
    <source>
        <strain evidence="5">DUCC4014</strain>
    </source>
</reference>
<evidence type="ECO:0000256" key="1">
    <source>
        <dbReference type="ARBA" id="ARBA00004123"/>
    </source>
</evidence>
<dbReference type="Pfam" id="PF01569">
    <property type="entry name" value="PAP2"/>
    <property type="match status" value="1"/>
</dbReference>
<comment type="subcellular location">
    <subcellularLocation>
        <location evidence="1">Nucleus</location>
    </subcellularLocation>
</comment>
<dbReference type="EMBL" id="CP086717">
    <property type="protein sequence ID" value="WOO82830.1"/>
    <property type="molecule type" value="Genomic_DNA"/>
</dbReference>
<accession>A0AAF1BLZ3</accession>
<dbReference type="GO" id="GO:0035861">
    <property type="term" value="C:site of double-strand break"/>
    <property type="evidence" value="ECO:0007669"/>
    <property type="project" value="TreeGrafter"/>
</dbReference>
<dbReference type="PANTHER" id="PTHR12900">
    <property type="entry name" value="MITOTIC AND DNA DAMAGE CHECKPOINT PROTEIN HUS1"/>
    <property type="match status" value="1"/>
</dbReference>
<dbReference type="AlphaFoldDB" id="A0AAF1BLZ3"/>
<gene>
    <name evidence="5" type="primary">hus1</name>
    <name evidence="5" type="ORF">LOC62_04G006315</name>
</gene>
<dbReference type="GeneID" id="87809540"/>
<sequence>MRFRTRIAHVALLHTLAKVCVIRLSEEKVHFIIPGNEGKDGVQVWSQVKVPTLFDHYRIESNANNEIWLEINLDAFLKVLKSADTTSGSAGDNPRQNATSLTDSDVMLKLNKRDSRAIWAFDIKGKNQSGHMMHITHEVAVHIITSRRQSELNEPLCPPPDALLMRVQIHLVLPNLAELKVIVSRLSHLSDNVAISANHEGTMELRVKSTSLQMSTTWSNLGIPNSIGDDSEAEAPPKEKMFKTNVSIRGFQKFLTSHHVGGDAIACICEDHCLIAYVYIDYPSFLLYFLDQTHATVTAATAATILYTQSPLAVWFSLGAVASTLMAKVAKKLIREPRPDTPPPESNKTAPVKTKQTYGMPSSHSTALSYYFFYLFPILPLVSASTWGERAVLTAVCGTTIWSRVELGYHTVPQVLGGAVVGAIGAFTWSSLWDNVPSIETNIQTAIDVTRRLVWSK</sequence>
<dbReference type="PANTHER" id="PTHR12900:SF0">
    <property type="entry name" value="CHECKPOINT PROTEIN"/>
    <property type="match status" value="1"/>
</dbReference>
<dbReference type="Gene3D" id="3.70.10.10">
    <property type="match status" value="1"/>
</dbReference>
<organism evidence="5 6">
    <name type="scientific">Vanrija pseudolonga</name>
    <dbReference type="NCBI Taxonomy" id="143232"/>
    <lineage>
        <taxon>Eukaryota</taxon>
        <taxon>Fungi</taxon>
        <taxon>Dikarya</taxon>
        <taxon>Basidiomycota</taxon>
        <taxon>Agaricomycotina</taxon>
        <taxon>Tremellomycetes</taxon>
        <taxon>Trichosporonales</taxon>
        <taxon>Trichosporonaceae</taxon>
        <taxon>Vanrija</taxon>
    </lineage>
</organism>
<dbReference type="Proteomes" id="UP000827549">
    <property type="component" value="Chromosome 4"/>
</dbReference>
<protein>
    <submittedName>
        <fullName evidence="5">Checkpoint protein hus1</fullName>
    </submittedName>
</protein>
<evidence type="ECO:0000313" key="6">
    <source>
        <dbReference type="Proteomes" id="UP000827549"/>
    </source>
</evidence>
<evidence type="ECO:0000259" key="4">
    <source>
        <dbReference type="SMART" id="SM00014"/>
    </source>
</evidence>
<dbReference type="GO" id="GO:0031573">
    <property type="term" value="P:mitotic intra-S DNA damage checkpoint signaling"/>
    <property type="evidence" value="ECO:0007669"/>
    <property type="project" value="TreeGrafter"/>
</dbReference>
<dbReference type="GO" id="GO:0033314">
    <property type="term" value="P:mitotic DNA replication checkpoint signaling"/>
    <property type="evidence" value="ECO:0007669"/>
    <property type="project" value="TreeGrafter"/>
</dbReference>
<dbReference type="InterPro" id="IPR007150">
    <property type="entry name" value="HUS1/Mec3"/>
</dbReference>
<evidence type="ECO:0000313" key="5">
    <source>
        <dbReference type="EMBL" id="WOO82830.1"/>
    </source>
</evidence>
<name>A0AAF1BLZ3_9TREE</name>
<feature type="compositionally biased region" description="Polar residues" evidence="3">
    <location>
        <begin position="346"/>
        <end position="358"/>
    </location>
</feature>
<evidence type="ECO:0000256" key="3">
    <source>
        <dbReference type="SAM" id="MobiDB-lite"/>
    </source>
</evidence>
<dbReference type="SUPFAM" id="SSF48317">
    <property type="entry name" value="Acid phosphatase/Vanadium-dependent haloperoxidase"/>
    <property type="match status" value="1"/>
</dbReference>
<dbReference type="GO" id="GO:0000723">
    <property type="term" value="P:telomere maintenance"/>
    <property type="evidence" value="ECO:0007669"/>
    <property type="project" value="TreeGrafter"/>
</dbReference>
<dbReference type="RefSeq" id="XP_062628862.1">
    <property type="nucleotide sequence ID" value="XM_062772878.1"/>
</dbReference>
<dbReference type="GO" id="GO:0044778">
    <property type="term" value="P:meiotic DNA integrity checkpoint signaling"/>
    <property type="evidence" value="ECO:0007669"/>
    <property type="project" value="TreeGrafter"/>
</dbReference>